<keyword evidence="3" id="KW-1185">Reference proteome</keyword>
<protein>
    <submittedName>
        <fullName evidence="2">Uncharacterized protein</fullName>
    </submittedName>
</protein>
<evidence type="ECO:0000313" key="2">
    <source>
        <dbReference type="EMBL" id="VDK31267.1"/>
    </source>
</evidence>
<gene>
    <name evidence="2" type="ORF">DILT_LOCUS306</name>
</gene>
<dbReference type="Proteomes" id="UP000281553">
    <property type="component" value="Unassembled WGS sequence"/>
</dbReference>
<dbReference type="AlphaFoldDB" id="A0A3P6PE40"/>
<reference evidence="2 3" key="1">
    <citation type="submission" date="2018-11" db="EMBL/GenBank/DDBJ databases">
        <authorList>
            <consortium name="Pathogen Informatics"/>
        </authorList>
    </citation>
    <scope>NUCLEOTIDE SEQUENCE [LARGE SCALE GENOMIC DNA]</scope>
</reference>
<name>A0A3P6PE40_DIBLA</name>
<evidence type="ECO:0000313" key="3">
    <source>
        <dbReference type="Proteomes" id="UP000281553"/>
    </source>
</evidence>
<sequence length="89" mass="9798">MFKFHAEEKCSRPRLFLESHPDLSCPMCSVNLTRDSIRRLTDAMSVLLAWNAEGVNESQTNEQTDSPSAGAPAEPSAVCSDAISRTPMR</sequence>
<accession>A0A3P6PE40</accession>
<proteinExistence type="predicted"/>
<feature type="compositionally biased region" description="Polar residues" evidence="1">
    <location>
        <begin position="56"/>
        <end position="65"/>
    </location>
</feature>
<feature type="compositionally biased region" description="Low complexity" evidence="1">
    <location>
        <begin position="66"/>
        <end position="77"/>
    </location>
</feature>
<dbReference type="EMBL" id="UYRU01001174">
    <property type="protein sequence ID" value="VDK31267.1"/>
    <property type="molecule type" value="Genomic_DNA"/>
</dbReference>
<evidence type="ECO:0000256" key="1">
    <source>
        <dbReference type="SAM" id="MobiDB-lite"/>
    </source>
</evidence>
<feature type="region of interest" description="Disordered" evidence="1">
    <location>
        <begin position="56"/>
        <end position="89"/>
    </location>
</feature>
<organism evidence="2 3">
    <name type="scientific">Dibothriocephalus latus</name>
    <name type="common">Fish tapeworm</name>
    <name type="synonym">Diphyllobothrium latum</name>
    <dbReference type="NCBI Taxonomy" id="60516"/>
    <lineage>
        <taxon>Eukaryota</taxon>
        <taxon>Metazoa</taxon>
        <taxon>Spiralia</taxon>
        <taxon>Lophotrochozoa</taxon>
        <taxon>Platyhelminthes</taxon>
        <taxon>Cestoda</taxon>
        <taxon>Eucestoda</taxon>
        <taxon>Diphyllobothriidea</taxon>
        <taxon>Diphyllobothriidae</taxon>
        <taxon>Dibothriocephalus</taxon>
    </lineage>
</organism>